<protein>
    <submittedName>
        <fullName evidence="1">Uncharacterized protein</fullName>
    </submittedName>
</protein>
<reference evidence="1 2" key="1">
    <citation type="journal article" date="2021" name="Hortic Res">
        <title>High-quality reference genome and annotation aids understanding of berry development for evergreen blueberry (Vaccinium darrowii).</title>
        <authorList>
            <person name="Yu J."/>
            <person name="Hulse-Kemp A.M."/>
            <person name="Babiker E."/>
            <person name="Staton M."/>
        </authorList>
    </citation>
    <scope>NUCLEOTIDE SEQUENCE [LARGE SCALE GENOMIC DNA]</scope>
    <source>
        <strain evidence="2">cv. NJ 8807/NJ 8810</strain>
        <tissue evidence="1">Young leaf</tissue>
    </source>
</reference>
<proteinExistence type="predicted"/>
<gene>
    <name evidence="1" type="ORF">Vadar_003605</name>
</gene>
<comment type="caution">
    <text evidence="1">The sequence shown here is derived from an EMBL/GenBank/DDBJ whole genome shotgun (WGS) entry which is preliminary data.</text>
</comment>
<keyword evidence="2" id="KW-1185">Reference proteome</keyword>
<accession>A0ACB7WXQ2</accession>
<name>A0ACB7WXQ2_9ERIC</name>
<dbReference type="EMBL" id="CM037152">
    <property type="protein sequence ID" value="KAH7833163.1"/>
    <property type="molecule type" value="Genomic_DNA"/>
</dbReference>
<organism evidence="1 2">
    <name type="scientific">Vaccinium darrowii</name>
    <dbReference type="NCBI Taxonomy" id="229202"/>
    <lineage>
        <taxon>Eukaryota</taxon>
        <taxon>Viridiplantae</taxon>
        <taxon>Streptophyta</taxon>
        <taxon>Embryophyta</taxon>
        <taxon>Tracheophyta</taxon>
        <taxon>Spermatophyta</taxon>
        <taxon>Magnoliopsida</taxon>
        <taxon>eudicotyledons</taxon>
        <taxon>Gunneridae</taxon>
        <taxon>Pentapetalae</taxon>
        <taxon>asterids</taxon>
        <taxon>Ericales</taxon>
        <taxon>Ericaceae</taxon>
        <taxon>Vaccinioideae</taxon>
        <taxon>Vaccinieae</taxon>
        <taxon>Vaccinium</taxon>
    </lineage>
</organism>
<evidence type="ECO:0000313" key="2">
    <source>
        <dbReference type="Proteomes" id="UP000828048"/>
    </source>
</evidence>
<dbReference type="Proteomes" id="UP000828048">
    <property type="component" value="Chromosome 2"/>
</dbReference>
<sequence length="187" mass="21994">MTASEEMAKVMVQNARESAAGEEFEAMMVLREFQKQNPPVFQVSQLEEDAVQWWRLIDRTLTWQEFRHLFMDKYFPLIFRHALEHDFLQLTQRGITVIEYEAEVSLLDLHSNSEVVHRALVAEQELDNEKSCQREKRQKENTQFIGRSAKKQRTSYADLCGSRLEELLSLWTAGTLQEWVPTERSKA</sequence>
<evidence type="ECO:0000313" key="1">
    <source>
        <dbReference type="EMBL" id="KAH7833163.1"/>
    </source>
</evidence>